<accession>A0A7E4ZSF7</accession>
<keyword evidence="1" id="KW-1185">Reference proteome</keyword>
<sequence>MQHSQIEESVEFSVVPVVPKDGRLVASPGASVGPRHPQHSFQTDHVCKLAPKVVFGAAAGKPPPSSSSCAVRRQHYHAVRTLTNKKLKVKTRFFHKIIDRRKEVRPLCDVFTPFSDSTLHAVAAPCPHGNNSVECRNLQLHIT</sequence>
<evidence type="ECO:0000313" key="1">
    <source>
        <dbReference type="Proteomes" id="UP000492821"/>
    </source>
</evidence>
<reference evidence="2" key="2">
    <citation type="submission" date="2020-10" db="UniProtKB">
        <authorList>
            <consortium name="WormBaseParasite"/>
        </authorList>
    </citation>
    <scope>IDENTIFICATION</scope>
</reference>
<name>A0A7E4ZSF7_PANRE</name>
<organism evidence="1 2">
    <name type="scientific">Panagrellus redivivus</name>
    <name type="common">Microworm</name>
    <dbReference type="NCBI Taxonomy" id="6233"/>
    <lineage>
        <taxon>Eukaryota</taxon>
        <taxon>Metazoa</taxon>
        <taxon>Ecdysozoa</taxon>
        <taxon>Nematoda</taxon>
        <taxon>Chromadorea</taxon>
        <taxon>Rhabditida</taxon>
        <taxon>Tylenchina</taxon>
        <taxon>Panagrolaimomorpha</taxon>
        <taxon>Panagrolaimoidea</taxon>
        <taxon>Panagrolaimidae</taxon>
        <taxon>Panagrellus</taxon>
    </lineage>
</organism>
<dbReference type="AlphaFoldDB" id="A0A7E4ZSF7"/>
<proteinExistence type="predicted"/>
<dbReference type="WBParaSite" id="Pan_g14449.t1">
    <property type="protein sequence ID" value="Pan_g14449.t1"/>
    <property type="gene ID" value="Pan_g14449"/>
</dbReference>
<protein>
    <submittedName>
        <fullName evidence="2">Uncharacterized protein</fullName>
    </submittedName>
</protein>
<reference evidence="1" key="1">
    <citation type="journal article" date="2013" name="Genetics">
        <title>The draft genome and transcriptome of Panagrellus redivivus are shaped by the harsh demands of a free-living lifestyle.</title>
        <authorList>
            <person name="Srinivasan J."/>
            <person name="Dillman A.R."/>
            <person name="Macchietto M.G."/>
            <person name="Heikkinen L."/>
            <person name="Lakso M."/>
            <person name="Fracchia K.M."/>
            <person name="Antoshechkin I."/>
            <person name="Mortazavi A."/>
            <person name="Wong G."/>
            <person name="Sternberg P.W."/>
        </authorList>
    </citation>
    <scope>NUCLEOTIDE SEQUENCE [LARGE SCALE GENOMIC DNA]</scope>
    <source>
        <strain evidence="1">MT8872</strain>
    </source>
</reference>
<dbReference type="Proteomes" id="UP000492821">
    <property type="component" value="Unassembled WGS sequence"/>
</dbReference>
<evidence type="ECO:0000313" key="2">
    <source>
        <dbReference type="WBParaSite" id="Pan_g14449.t1"/>
    </source>
</evidence>